<dbReference type="HOGENOM" id="CLU_2994105_0_0_12"/>
<dbReference type="RefSeq" id="WP_024267000.1">
    <property type="nucleotide sequence ID" value="NC_023035.1"/>
</dbReference>
<name>V5WEW0_9SPIO</name>
<organism evidence="1 2">
    <name type="scientific">Salinispira pacifica</name>
    <dbReference type="NCBI Taxonomy" id="1307761"/>
    <lineage>
        <taxon>Bacteria</taxon>
        <taxon>Pseudomonadati</taxon>
        <taxon>Spirochaetota</taxon>
        <taxon>Spirochaetia</taxon>
        <taxon>Spirochaetales</taxon>
        <taxon>Spirochaetaceae</taxon>
        <taxon>Salinispira</taxon>
    </lineage>
</organism>
<gene>
    <name evidence="1" type="ORF">L21SP2_0640</name>
</gene>
<sequence>MAVEHRINGTVKKELLFPEKDGTRIAELLQSGKVETMHSQEATLEQIFIQLTGRGLA</sequence>
<dbReference type="KEGG" id="slr:L21SP2_0640"/>
<keyword evidence="2" id="KW-1185">Reference proteome</keyword>
<accession>V5WEW0</accession>
<reference evidence="1 2" key="1">
    <citation type="journal article" date="2015" name="Stand. Genomic Sci.">
        <title>Complete genome sequence and description of Salinispira pacifica gen. nov., sp. nov., a novel spirochaete isolated form a hypersaline microbial mat.</title>
        <authorList>
            <person name="Ben Hania W."/>
            <person name="Joseph M."/>
            <person name="Schumann P."/>
            <person name="Bunk B."/>
            <person name="Fiebig A."/>
            <person name="Sproer C."/>
            <person name="Klenk H.P."/>
            <person name="Fardeau M.L."/>
            <person name="Spring S."/>
        </authorList>
    </citation>
    <scope>NUCLEOTIDE SEQUENCE [LARGE SCALE GENOMIC DNA]</scope>
    <source>
        <strain evidence="1 2">L21-RPul-D2</strain>
    </source>
</reference>
<dbReference type="eggNOG" id="COG1131">
    <property type="taxonomic scope" value="Bacteria"/>
</dbReference>
<dbReference type="Proteomes" id="UP000018680">
    <property type="component" value="Chromosome"/>
</dbReference>
<dbReference type="AlphaFoldDB" id="V5WEW0"/>
<dbReference type="EMBL" id="CP006939">
    <property type="protein sequence ID" value="AHC14069.1"/>
    <property type="molecule type" value="Genomic_DNA"/>
</dbReference>
<proteinExistence type="predicted"/>
<dbReference type="STRING" id="1307761.L21SP2_0640"/>
<evidence type="ECO:0000313" key="1">
    <source>
        <dbReference type="EMBL" id="AHC14069.1"/>
    </source>
</evidence>
<protein>
    <submittedName>
        <fullName evidence="1">ABC transporter protein</fullName>
    </submittedName>
</protein>
<evidence type="ECO:0000313" key="2">
    <source>
        <dbReference type="Proteomes" id="UP000018680"/>
    </source>
</evidence>